<dbReference type="EMBL" id="CAADFG010000002">
    <property type="protein sequence ID" value="VFJ87211.1"/>
    <property type="molecule type" value="Genomic_DNA"/>
</dbReference>
<evidence type="ECO:0000313" key="1">
    <source>
        <dbReference type="EMBL" id="VFJ87211.1"/>
    </source>
</evidence>
<name>A0A450URM2_9GAMM</name>
<gene>
    <name evidence="1" type="ORF">BECKH772A_GA0070896_1000254</name>
    <name evidence="2" type="ORF">BECKH772B_GA0070898_1000250</name>
    <name evidence="3" type="ORF">BECKH772C_GA0070978_10001101</name>
</gene>
<sequence length="550" mass="62395">MSKNTFSGISEVLGYESKLADALVKYPELRERKDESALQEMQELRKLWGEWMSQCPHAAHLCYADITFFPEGSLTEKEALSIVIAPESNSGSGEKNGEAYKTALRKYIASGNTIAPHEVFRLGLPHAGDNFPQTSGELANFWKKNPSRIESGLLVKKLPIHVEPTEEPRNVSFSVGETTTYEDDSFLQLKEISTRPISEHFAKWCKVFRQEAEEGRLRSAAGGSPYWTIICPIGSRNTNDPSDYTLISCLFLGFDAAVGNEPDETKPPKWHESLRYIMLHLYEANATARAGRSGKRKTEGMFAHQTSVVIDSIMDGIDRLPKGIREGMGGVLMAKLYLLRETIHAYRTKSSRPDPGPFPYPPLEKENPLVVYRDIGIQLGLARCEEAPREEQEVKEMGKMARRPNFQPGQPGFEPFRRLFEEIPDVPPDVCQELRHSFFAVLILLVFKQAVYHTVRARKISGNQNARISVRVEDYEDGVLFSCEVINPPVTDHDEKFDAKDKEELRDLAERLSRLPEHPNRYLVDGPCFSEEHWKTKTCIYEKRDSGVRL</sequence>
<reference evidence="3" key="1">
    <citation type="submission" date="2019-02" db="EMBL/GenBank/DDBJ databases">
        <authorList>
            <person name="Gruber-Vodicka R. H."/>
            <person name="Seah K. B. B."/>
        </authorList>
    </citation>
    <scope>NUCLEOTIDE SEQUENCE</scope>
    <source>
        <strain evidence="3">BECK_SA2B12</strain>
        <strain evidence="1">BECK_SA2B15</strain>
        <strain evidence="2">BECK_SA2B20</strain>
    </source>
</reference>
<accession>A0A450URM2</accession>
<dbReference type="EMBL" id="CAADFJ010000001">
    <property type="protein sequence ID" value="VFJ95116.1"/>
    <property type="molecule type" value="Genomic_DNA"/>
</dbReference>
<proteinExistence type="predicted"/>
<protein>
    <submittedName>
        <fullName evidence="3">Uncharacterized protein</fullName>
    </submittedName>
</protein>
<evidence type="ECO:0000313" key="2">
    <source>
        <dbReference type="EMBL" id="VFJ88870.1"/>
    </source>
</evidence>
<dbReference type="AlphaFoldDB" id="A0A450URM2"/>
<organism evidence="3">
    <name type="scientific">Candidatus Kentrum eta</name>
    <dbReference type="NCBI Taxonomy" id="2126337"/>
    <lineage>
        <taxon>Bacteria</taxon>
        <taxon>Pseudomonadati</taxon>
        <taxon>Pseudomonadota</taxon>
        <taxon>Gammaproteobacteria</taxon>
        <taxon>Candidatus Kentrum</taxon>
    </lineage>
</organism>
<dbReference type="EMBL" id="CAADFI010000002">
    <property type="protein sequence ID" value="VFJ88870.1"/>
    <property type="molecule type" value="Genomic_DNA"/>
</dbReference>
<evidence type="ECO:0000313" key="3">
    <source>
        <dbReference type="EMBL" id="VFJ95116.1"/>
    </source>
</evidence>